<sequence>MLDFCFYTGKKEAPRPHALAHHVVMTVGSRFLDKHHHFYFDNYFSSVRLAKDLLNRTTYFCAKTRQNPKAWPQDLKTKVGKGECLMRQVGNIVATFGMTRVPSLSSPPTLVQRWALHIC</sequence>
<proteinExistence type="predicted"/>
<keyword evidence="3" id="KW-1185">Reference proteome</keyword>
<accession>A0AAV4C2I1</accession>
<evidence type="ECO:0000259" key="1">
    <source>
        <dbReference type="Pfam" id="PF13843"/>
    </source>
</evidence>
<feature type="domain" description="PiggyBac transposable element-derived protein" evidence="1">
    <location>
        <begin position="5"/>
        <end position="92"/>
    </location>
</feature>
<dbReference type="InterPro" id="IPR029526">
    <property type="entry name" value="PGBD"/>
</dbReference>
<comment type="caution">
    <text evidence="2">The sequence shown here is derived from an EMBL/GenBank/DDBJ whole genome shotgun (WGS) entry which is preliminary data.</text>
</comment>
<evidence type="ECO:0000313" key="3">
    <source>
        <dbReference type="Proteomes" id="UP000735302"/>
    </source>
</evidence>
<protein>
    <submittedName>
        <fullName evidence="2">PiggyBac transposable element-derived protein 4</fullName>
    </submittedName>
</protein>
<dbReference type="EMBL" id="BLXT01005777">
    <property type="protein sequence ID" value="GFO25812.1"/>
    <property type="molecule type" value="Genomic_DNA"/>
</dbReference>
<evidence type="ECO:0000313" key="2">
    <source>
        <dbReference type="EMBL" id="GFO25812.1"/>
    </source>
</evidence>
<dbReference type="PANTHER" id="PTHR46599:SF3">
    <property type="entry name" value="PIGGYBAC TRANSPOSABLE ELEMENT-DERIVED PROTEIN 4"/>
    <property type="match status" value="1"/>
</dbReference>
<dbReference type="Proteomes" id="UP000735302">
    <property type="component" value="Unassembled WGS sequence"/>
</dbReference>
<dbReference type="Pfam" id="PF13843">
    <property type="entry name" value="DDE_Tnp_1_7"/>
    <property type="match status" value="1"/>
</dbReference>
<dbReference type="PANTHER" id="PTHR46599">
    <property type="entry name" value="PIGGYBAC TRANSPOSABLE ELEMENT-DERIVED PROTEIN 4"/>
    <property type="match status" value="1"/>
</dbReference>
<organism evidence="2 3">
    <name type="scientific">Plakobranchus ocellatus</name>
    <dbReference type="NCBI Taxonomy" id="259542"/>
    <lineage>
        <taxon>Eukaryota</taxon>
        <taxon>Metazoa</taxon>
        <taxon>Spiralia</taxon>
        <taxon>Lophotrochozoa</taxon>
        <taxon>Mollusca</taxon>
        <taxon>Gastropoda</taxon>
        <taxon>Heterobranchia</taxon>
        <taxon>Euthyneura</taxon>
        <taxon>Panpulmonata</taxon>
        <taxon>Sacoglossa</taxon>
        <taxon>Placobranchoidea</taxon>
        <taxon>Plakobranchidae</taxon>
        <taxon>Plakobranchus</taxon>
    </lineage>
</organism>
<dbReference type="AlphaFoldDB" id="A0AAV4C2I1"/>
<reference evidence="2 3" key="1">
    <citation type="journal article" date="2021" name="Elife">
        <title>Chloroplast acquisition without the gene transfer in kleptoplastic sea slugs, Plakobranchus ocellatus.</title>
        <authorList>
            <person name="Maeda T."/>
            <person name="Takahashi S."/>
            <person name="Yoshida T."/>
            <person name="Shimamura S."/>
            <person name="Takaki Y."/>
            <person name="Nagai Y."/>
            <person name="Toyoda A."/>
            <person name="Suzuki Y."/>
            <person name="Arimoto A."/>
            <person name="Ishii H."/>
            <person name="Satoh N."/>
            <person name="Nishiyama T."/>
            <person name="Hasebe M."/>
            <person name="Maruyama T."/>
            <person name="Minagawa J."/>
            <person name="Obokata J."/>
            <person name="Shigenobu S."/>
        </authorList>
    </citation>
    <scope>NUCLEOTIDE SEQUENCE [LARGE SCALE GENOMIC DNA]</scope>
</reference>
<gene>
    <name evidence="2" type="ORF">PoB_005231700</name>
</gene>
<name>A0AAV4C2I1_9GAST</name>